<dbReference type="Proteomes" id="UP000268016">
    <property type="component" value="Unassembled WGS sequence"/>
</dbReference>
<sequence>MPVLLAFGDSNTHGTLPMSGRGDLGRLGPADRWPGVCAAALGPDWTVIEEGLPGRTSQFEDPVMGVHMNGRTGLRIALDCHRPLDVLVIMLGTNDLKSRFQPGVGRIAAGLAGLLDMALSDETQEKHDGLRVLLVCPPPVREVGALRGEFLGAEEAAQGLAEQLDRLASGRGCGFLDAGGVIEVSEVDGIHFGAEAHGRLGRAIAEAVQRL</sequence>
<dbReference type="Pfam" id="PF13472">
    <property type="entry name" value="Lipase_GDSL_2"/>
    <property type="match status" value="1"/>
</dbReference>
<dbReference type="CDD" id="cd01839">
    <property type="entry name" value="SGNH_arylesterase_like"/>
    <property type="match status" value="1"/>
</dbReference>
<accession>A0A3N2R5W5</accession>
<gene>
    <name evidence="2" type="ORF">EAT49_06140</name>
</gene>
<comment type="caution">
    <text evidence="2">The sequence shown here is derived from an EMBL/GenBank/DDBJ whole genome shotgun (WGS) entry which is preliminary data.</text>
</comment>
<evidence type="ECO:0000313" key="3">
    <source>
        <dbReference type="Proteomes" id="UP000268016"/>
    </source>
</evidence>
<dbReference type="OrthoDB" id="164654at2"/>
<protein>
    <submittedName>
        <fullName evidence="2">Lipolytic enzyme, G-D-S-L</fullName>
    </submittedName>
</protein>
<organism evidence="2 3">
    <name type="scientific">Histidinibacterium lentulum</name>
    <dbReference type="NCBI Taxonomy" id="2480588"/>
    <lineage>
        <taxon>Bacteria</taxon>
        <taxon>Pseudomonadati</taxon>
        <taxon>Pseudomonadota</taxon>
        <taxon>Alphaproteobacteria</taxon>
        <taxon>Rhodobacterales</taxon>
        <taxon>Paracoccaceae</taxon>
        <taxon>Histidinibacterium</taxon>
    </lineage>
</organism>
<dbReference type="EMBL" id="RDRB01000003">
    <property type="protein sequence ID" value="ROU02880.1"/>
    <property type="molecule type" value="Genomic_DNA"/>
</dbReference>
<dbReference type="GO" id="GO:0016788">
    <property type="term" value="F:hydrolase activity, acting on ester bonds"/>
    <property type="evidence" value="ECO:0007669"/>
    <property type="project" value="UniProtKB-ARBA"/>
</dbReference>
<keyword evidence="3" id="KW-1185">Reference proteome</keyword>
<dbReference type="AlphaFoldDB" id="A0A3N2R5W5"/>
<name>A0A3N2R5W5_9RHOB</name>
<dbReference type="InterPro" id="IPR036514">
    <property type="entry name" value="SGNH_hydro_sf"/>
</dbReference>
<evidence type="ECO:0000313" key="2">
    <source>
        <dbReference type="EMBL" id="ROU02880.1"/>
    </source>
</evidence>
<reference evidence="2 3" key="1">
    <citation type="submission" date="2018-10" db="EMBL/GenBank/DDBJ databases">
        <title>Histidinibacterium lentulum gen. nov., sp. nov., a marine bacterium from the culture broth of Picochlorum sp. 122.</title>
        <authorList>
            <person name="Wang G."/>
        </authorList>
    </citation>
    <scope>NUCLEOTIDE SEQUENCE [LARGE SCALE GENOMIC DNA]</scope>
    <source>
        <strain evidence="2 3">B17</strain>
    </source>
</reference>
<evidence type="ECO:0000259" key="1">
    <source>
        <dbReference type="Pfam" id="PF13472"/>
    </source>
</evidence>
<dbReference type="RefSeq" id="WP_123641430.1">
    <property type="nucleotide sequence ID" value="NZ_ML119083.1"/>
</dbReference>
<dbReference type="InterPro" id="IPR013830">
    <property type="entry name" value="SGNH_hydro"/>
</dbReference>
<proteinExistence type="predicted"/>
<feature type="domain" description="SGNH hydrolase-type esterase" evidence="1">
    <location>
        <begin position="6"/>
        <end position="197"/>
    </location>
</feature>
<dbReference type="Gene3D" id="3.40.50.1110">
    <property type="entry name" value="SGNH hydrolase"/>
    <property type="match status" value="1"/>
</dbReference>
<dbReference type="SUPFAM" id="SSF52266">
    <property type="entry name" value="SGNH hydrolase"/>
    <property type="match status" value="1"/>
</dbReference>